<proteinExistence type="predicted"/>
<feature type="signal peptide" evidence="1">
    <location>
        <begin position="1"/>
        <end position="23"/>
    </location>
</feature>
<sequence>MFTRKRKLLIVPALLLVGIVATASGASARNVVLDEDKAIDTVGNGVVVCNGGVQEQSLVVTNDAPTNIVETAGVFTPLPFAAITVNTPANDADQLVVTFTAEARLLNQLLTYAVPTDFIQIRVMLDGVQMNPVSDMTFTTDTGHANAMETCKRMPAVNMNVAHLVTVEYLIVDQPMLQALTGTIDDWTLHVEVNN</sequence>
<evidence type="ECO:0000313" key="3">
    <source>
        <dbReference type="Proteomes" id="UP000612899"/>
    </source>
</evidence>
<accession>A0A8J3Q7R8</accession>
<keyword evidence="1" id="KW-0732">Signal</keyword>
<dbReference type="AlphaFoldDB" id="A0A8J3Q7R8"/>
<keyword evidence="3" id="KW-1185">Reference proteome</keyword>
<organism evidence="2 3">
    <name type="scientific">Rhizocola hellebori</name>
    <dbReference type="NCBI Taxonomy" id="1392758"/>
    <lineage>
        <taxon>Bacteria</taxon>
        <taxon>Bacillati</taxon>
        <taxon>Actinomycetota</taxon>
        <taxon>Actinomycetes</taxon>
        <taxon>Micromonosporales</taxon>
        <taxon>Micromonosporaceae</taxon>
        <taxon>Rhizocola</taxon>
    </lineage>
</organism>
<evidence type="ECO:0000256" key="1">
    <source>
        <dbReference type="SAM" id="SignalP"/>
    </source>
</evidence>
<dbReference type="Proteomes" id="UP000612899">
    <property type="component" value="Unassembled WGS sequence"/>
</dbReference>
<gene>
    <name evidence="2" type="ORF">Rhe02_36460</name>
</gene>
<dbReference type="EMBL" id="BONY01000020">
    <property type="protein sequence ID" value="GIH05579.1"/>
    <property type="molecule type" value="Genomic_DNA"/>
</dbReference>
<feature type="chain" id="PRO_5038429259" evidence="1">
    <location>
        <begin position="24"/>
        <end position="195"/>
    </location>
</feature>
<dbReference type="RefSeq" id="WP_203909428.1">
    <property type="nucleotide sequence ID" value="NZ_BONY01000020.1"/>
</dbReference>
<evidence type="ECO:0000313" key="2">
    <source>
        <dbReference type="EMBL" id="GIH05579.1"/>
    </source>
</evidence>
<name>A0A8J3Q7R8_9ACTN</name>
<protein>
    <submittedName>
        <fullName evidence="2">Uncharacterized protein</fullName>
    </submittedName>
</protein>
<comment type="caution">
    <text evidence="2">The sequence shown here is derived from an EMBL/GenBank/DDBJ whole genome shotgun (WGS) entry which is preliminary data.</text>
</comment>
<reference evidence="2" key="1">
    <citation type="submission" date="2021-01" db="EMBL/GenBank/DDBJ databases">
        <title>Whole genome shotgun sequence of Rhizocola hellebori NBRC 109834.</title>
        <authorList>
            <person name="Komaki H."/>
            <person name="Tamura T."/>
        </authorList>
    </citation>
    <scope>NUCLEOTIDE SEQUENCE</scope>
    <source>
        <strain evidence="2">NBRC 109834</strain>
    </source>
</reference>